<gene>
    <name evidence="1" type="ORF">HPB50_009689</name>
</gene>
<evidence type="ECO:0000313" key="2">
    <source>
        <dbReference type="Proteomes" id="UP000821845"/>
    </source>
</evidence>
<proteinExistence type="predicted"/>
<dbReference type="EMBL" id="CM023482">
    <property type="protein sequence ID" value="KAH6938476.1"/>
    <property type="molecule type" value="Genomic_DNA"/>
</dbReference>
<reference evidence="1" key="1">
    <citation type="submission" date="2020-05" db="EMBL/GenBank/DDBJ databases">
        <title>Large-scale comparative analyses of tick genomes elucidate their genetic diversity and vector capacities.</title>
        <authorList>
            <person name="Jia N."/>
            <person name="Wang J."/>
            <person name="Shi W."/>
            <person name="Du L."/>
            <person name="Sun Y."/>
            <person name="Zhan W."/>
            <person name="Jiang J."/>
            <person name="Wang Q."/>
            <person name="Zhang B."/>
            <person name="Ji P."/>
            <person name="Sakyi L.B."/>
            <person name="Cui X."/>
            <person name="Yuan T."/>
            <person name="Jiang B."/>
            <person name="Yang W."/>
            <person name="Lam T.T.-Y."/>
            <person name="Chang Q."/>
            <person name="Ding S."/>
            <person name="Wang X."/>
            <person name="Zhu J."/>
            <person name="Ruan X."/>
            <person name="Zhao L."/>
            <person name="Wei J."/>
            <person name="Que T."/>
            <person name="Du C."/>
            <person name="Cheng J."/>
            <person name="Dai P."/>
            <person name="Han X."/>
            <person name="Huang E."/>
            <person name="Gao Y."/>
            <person name="Liu J."/>
            <person name="Shao H."/>
            <person name="Ye R."/>
            <person name="Li L."/>
            <person name="Wei W."/>
            <person name="Wang X."/>
            <person name="Wang C."/>
            <person name="Yang T."/>
            <person name="Huo Q."/>
            <person name="Li W."/>
            <person name="Guo W."/>
            <person name="Chen H."/>
            <person name="Zhou L."/>
            <person name="Ni X."/>
            <person name="Tian J."/>
            <person name="Zhou Y."/>
            <person name="Sheng Y."/>
            <person name="Liu T."/>
            <person name="Pan Y."/>
            <person name="Xia L."/>
            <person name="Li J."/>
            <person name="Zhao F."/>
            <person name="Cao W."/>
        </authorList>
    </citation>
    <scope>NUCLEOTIDE SEQUENCE</scope>
    <source>
        <strain evidence="1">Hyas-2018</strain>
    </source>
</reference>
<dbReference type="Proteomes" id="UP000821845">
    <property type="component" value="Chromosome 2"/>
</dbReference>
<accession>A0ACB7SU43</accession>
<protein>
    <submittedName>
        <fullName evidence="1">Uncharacterized protein</fullName>
    </submittedName>
</protein>
<comment type="caution">
    <text evidence="1">The sequence shown here is derived from an EMBL/GenBank/DDBJ whole genome shotgun (WGS) entry which is preliminary data.</text>
</comment>
<sequence>MYVTSQWHSDIGISLQTGGIPESLTARSFLRFLGRLRGVPEWQLGDTVESLLALFDLTKKSDETCYTYTNTDKRKLSIAAAFFTMPPVVLLDEPYAGLETSSKKLIARILKSVTSLGKVAVLLATSRDAYPASPPPVVETAISSVSAYPVDCEYATREPPHVRARGFTYGARARWEQPHYYGPSPGIMMSARCQNNVDRKARSAKTRISTDTMDFNEHQGQVTQVRTDSAAAGNDLTLV</sequence>
<evidence type="ECO:0000313" key="1">
    <source>
        <dbReference type="EMBL" id="KAH6938476.1"/>
    </source>
</evidence>
<keyword evidence="2" id="KW-1185">Reference proteome</keyword>
<name>A0ACB7SU43_HYAAI</name>
<organism evidence="1 2">
    <name type="scientific">Hyalomma asiaticum</name>
    <name type="common">Tick</name>
    <dbReference type="NCBI Taxonomy" id="266040"/>
    <lineage>
        <taxon>Eukaryota</taxon>
        <taxon>Metazoa</taxon>
        <taxon>Ecdysozoa</taxon>
        <taxon>Arthropoda</taxon>
        <taxon>Chelicerata</taxon>
        <taxon>Arachnida</taxon>
        <taxon>Acari</taxon>
        <taxon>Parasitiformes</taxon>
        <taxon>Ixodida</taxon>
        <taxon>Ixodoidea</taxon>
        <taxon>Ixodidae</taxon>
        <taxon>Hyalomminae</taxon>
        <taxon>Hyalomma</taxon>
    </lineage>
</organism>